<dbReference type="EMBL" id="ML120550">
    <property type="protein sequence ID" value="RPA89918.1"/>
    <property type="molecule type" value="Genomic_DNA"/>
</dbReference>
<keyword evidence="2" id="KW-1185">Reference proteome</keyword>
<evidence type="ECO:0000313" key="2">
    <source>
        <dbReference type="Proteomes" id="UP000276215"/>
    </source>
</evidence>
<evidence type="ECO:0000313" key="1">
    <source>
        <dbReference type="EMBL" id="RPA89918.1"/>
    </source>
</evidence>
<protein>
    <submittedName>
        <fullName evidence="1">Uncharacterized protein</fullName>
    </submittedName>
</protein>
<dbReference type="Proteomes" id="UP000276215">
    <property type="component" value="Unassembled WGS sequence"/>
</dbReference>
<proteinExistence type="predicted"/>
<name>A0A3N4IYQ8_9PEZI</name>
<reference evidence="1 2" key="1">
    <citation type="journal article" date="2018" name="Nat. Ecol. Evol.">
        <title>Pezizomycetes genomes reveal the molecular basis of ectomycorrhizal truffle lifestyle.</title>
        <authorList>
            <person name="Murat C."/>
            <person name="Payen T."/>
            <person name="Noel B."/>
            <person name="Kuo A."/>
            <person name="Morin E."/>
            <person name="Chen J."/>
            <person name="Kohler A."/>
            <person name="Krizsan K."/>
            <person name="Balestrini R."/>
            <person name="Da Silva C."/>
            <person name="Montanini B."/>
            <person name="Hainaut M."/>
            <person name="Levati E."/>
            <person name="Barry K.W."/>
            <person name="Belfiori B."/>
            <person name="Cichocki N."/>
            <person name="Clum A."/>
            <person name="Dockter R.B."/>
            <person name="Fauchery L."/>
            <person name="Guy J."/>
            <person name="Iotti M."/>
            <person name="Le Tacon F."/>
            <person name="Lindquist E.A."/>
            <person name="Lipzen A."/>
            <person name="Malagnac F."/>
            <person name="Mello A."/>
            <person name="Molinier V."/>
            <person name="Miyauchi S."/>
            <person name="Poulain J."/>
            <person name="Riccioni C."/>
            <person name="Rubini A."/>
            <person name="Sitrit Y."/>
            <person name="Splivallo R."/>
            <person name="Traeger S."/>
            <person name="Wang M."/>
            <person name="Zifcakova L."/>
            <person name="Wipf D."/>
            <person name="Zambonelli A."/>
            <person name="Paolocci F."/>
            <person name="Nowrousian M."/>
            <person name="Ottonello S."/>
            <person name="Baldrian P."/>
            <person name="Spatafora J.W."/>
            <person name="Henrissat B."/>
            <person name="Nagy L.G."/>
            <person name="Aury J.M."/>
            <person name="Wincker P."/>
            <person name="Grigoriev I.V."/>
            <person name="Bonfante P."/>
            <person name="Martin F.M."/>
        </authorList>
    </citation>
    <scope>NUCLEOTIDE SEQUENCE [LARGE SCALE GENOMIC DNA]</scope>
    <source>
        <strain evidence="1 2">120613-1</strain>
    </source>
</reference>
<organism evidence="1 2">
    <name type="scientific">Choiromyces venosus 120613-1</name>
    <dbReference type="NCBI Taxonomy" id="1336337"/>
    <lineage>
        <taxon>Eukaryota</taxon>
        <taxon>Fungi</taxon>
        <taxon>Dikarya</taxon>
        <taxon>Ascomycota</taxon>
        <taxon>Pezizomycotina</taxon>
        <taxon>Pezizomycetes</taxon>
        <taxon>Pezizales</taxon>
        <taxon>Tuberaceae</taxon>
        <taxon>Choiromyces</taxon>
    </lineage>
</organism>
<dbReference type="AlphaFoldDB" id="A0A3N4IYQ8"/>
<feature type="non-terminal residue" evidence="1">
    <location>
        <position position="101"/>
    </location>
</feature>
<sequence length="101" mass="11309">MSQANEAKNIVVLHSAYLAILPHHLNCLIGTISSKGYQIAKNLYILHQIVNLIRPGCHTHYMGVLEFDDNRSPKNYSVKLYCTGDGTYWYIVMGPVGVKGM</sequence>
<accession>A0A3N4IYQ8</accession>
<gene>
    <name evidence="1" type="ORF">L873DRAFT_1822020</name>
</gene>